<dbReference type="InterPro" id="IPR009057">
    <property type="entry name" value="Homeodomain-like_sf"/>
</dbReference>
<evidence type="ECO:0000313" key="4">
    <source>
        <dbReference type="EMBL" id="QBO36847.1"/>
    </source>
</evidence>
<dbReference type="Pfam" id="PF13305">
    <property type="entry name" value="TetR_C_33"/>
    <property type="match status" value="1"/>
</dbReference>
<keyword evidence="1" id="KW-0805">Transcription regulation</keyword>
<accession>A0A4P6YVU1</accession>
<dbReference type="InterPro" id="IPR025996">
    <property type="entry name" value="MT1864/Rv1816-like_C"/>
</dbReference>
<dbReference type="KEGG" id="wei:EQG49_10535"/>
<organism evidence="4 5">
    <name type="scientific">Periweissella cryptocerci</name>
    <dbReference type="NCBI Taxonomy" id="2506420"/>
    <lineage>
        <taxon>Bacteria</taxon>
        <taxon>Bacillati</taxon>
        <taxon>Bacillota</taxon>
        <taxon>Bacilli</taxon>
        <taxon>Lactobacillales</taxon>
        <taxon>Lactobacillaceae</taxon>
        <taxon>Periweissella</taxon>
    </lineage>
</organism>
<evidence type="ECO:0000313" key="5">
    <source>
        <dbReference type="Proteomes" id="UP000292886"/>
    </source>
</evidence>
<gene>
    <name evidence="4" type="ORF">EQG49_10535</name>
</gene>
<keyword evidence="2" id="KW-0804">Transcription</keyword>
<dbReference type="Gene3D" id="1.10.357.10">
    <property type="entry name" value="Tetracycline Repressor, domain 2"/>
    <property type="match status" value="1"/>
</dbReference>
<evidence type="ECO:0000259" key="3">
    <source>
        <dbReference type="Pfam" id="PF13305"/>
    </source>
</evidence>
<sequence>MVQKRNLTQAKIVDQALIIANDKGLDQLTFPILAAGLNIKYPSLYNHFPNIQAVKDAMVVRIYLEMNIQLTTQLANLHGSNAVMCYAEIYRNVALKYAGSFDLVTNYFLKEDSAVGQVLRTHYELLRGTLVDFDIPTTDLVLLNRGLRSMITGFISLSIKGYFGKEFNLSKDETYHQLIMNLVKKLPLKG</sequence>
<dbReference type="SUPFAM" id="SSF46689">
    <property type="entry name" value="Homeodomain-like"/>
    <property type="match status" value="1"/>
</dbReference>
<dbReference type="SUPFAM" id="SSF48498">
    <property type="entry name" value="Tetracyclin repressor-like, C-terminal domain"/>
    <property type="match status" value="1"/>
</dbReference>
<dbReference type="Proteomes" id="UP000292886">
    <property type="component" value="Chromosome"/>
</dbReference>
<dbReference type="InterPro" id="IPR036271">
    <property type="entry name" value="Tet_transcr_reg_TetR-rel_C_sf"/>
</dbReference>
<keyword evidence="5" id="KW-1185">Reference proteome</keyword>
<dbReference type="RefSeq" id="WP_133363924.1">
    <property type="nucleotide sequence ID" value="NZ_CP037940.1"/>
</dbReference>
<feature type="domain" description="HTH-type transcriptional regulator MT1864/Rv1816-like C-terminal" evidence="3">
    <location>
        <begin position="87"/>
        <end position="179"/>
    </location>
</feature>
<dbReference type="OrthoDB" id="71867at2"/>
<evidence type="ECO:0000256" key="2">
    <source>
        <dbReference type="ARBA" id="ARBA00023163"/>
    </source>
</evidence>
<dbReference type="AlphaFoldDB" id="A0A4P6YVU1"/>
<name>A0A4P6YVU1_9LACO</name>
<dbReference type="Gene3D" id="1.10.10.60">
    <property type="entry name" value="Homeodomain-like"/>
    <property type="match status" value="1"/>
</dbReference>
<proteinExistence type="predicted"/>
<dbReference type="EMBL" id="CP037940">
    <property type="protein sequence ID" value="QBO36847.1"/>
    <property type="molecule type" value="Genomic_DNA"/>
</dbReference>
<protein>
    <submittedName>
        <fullName evidence="4">TetR/AcrR family transcriptional regulator</fullName>
    </submittedName>
</protein>
<evidence type="ECO:0000256" key="1">
    <source>
        <dbReference type="ARBA" id="ARBA00023015"/>
    </source>
</evidence>
<reference evidence="5" key="1">
    <citation type="submission" date="2019-03" db="EMBL/GenBank/DDBJ databases">
        <title>Weissella sp. 26KH-42 Genome sequencing.</title>
        <authorList>
            <person name="Heo J."/>
            <person name="Kim S.-J."/>
            <person name="Kim J.-S."/>
            <person name="Hong S.-B."/>
            <person name="Kwon S.-W."/>
        </authorList>
    </citation>
    <scope>NUCLEOTIDE SEQUENCE [LARGE SCALE GENOMIC DNA]</scope>
    <source>
        <strain evidence="5">26KH-42</strain>
    </source>
</reference>